<reference evidence="3" key="2">
    <citation type="submission" date="2015-08" db="UniProtKB">
        <authorList>
            <consortium name="WormBaseParasite"/>
        </authorList>
    </citation>
    <scope>IDENTIFICATION</scope>
</reference>
<dbReference type="InterPro" id="IPR034649">
    <property type="entry name" value="Hip_N"/>
</dbReference>
<keyword evidence="2" id="KW-1185">Reference proteome</keyword>
<feature type="domain" description="Hsp70-interacting protein N-terminal" evidence="1">
    <location>
        <begin position="8"/>
        <end position="39"/>
    </location>
</feature>
<dbReference type="GO" id="GO:0046983">
    <property type="term" value="F:protein dimerization activity"/>
    <property type="evidence" value="ECO:0007669"/>
    <property type="project" value="InterPro"/>
</dbReference>
<organism evidence="2 3">
    <name type="scientific">Strongyloides venezuelensis</name>
    <name type="common">Threadworm</name>
    <dbReference type="NCBI Taxonomy" id="75913"/>
    <lineage>
        <taxon>Eukaryota</taxon>
        <taxon>Metazoa</taxon>
        <taxon>Ecdysozoa</taxon>
        <taxon>Nematoda</taxon>
        <taxon>Chromadorea</taxon>
        <taxon>Rhabditida</taxon>
        <taxon>Tylenchina</taxon>
        <taxon>Panagrolaimomorpha</taxon>
        <taxon>Strongyloidoidea</taxon>
        <taxon>Strongyloididae</taxon>
        <taxon>Strongyloides</taxon>
    </lineage>
</organism>
<evidence type="ECO:0000259" key="1">
    <source>
        <dbReference type="Pfam" id="PF18253"/>
    </source>
</evidence>
<reference evidence="2" key="1">
    <citation type="submission" date="2014-07" db="EMBL/GenBank/DDBJ databases">
        <authorList>
            <person name="Martin A.A"/>
            <person name="De Silva N."/>
        </authorList>
    </citation>
    <scope>NUCLEOTIDE SEQUENCE</scope>
</reference>
<proteinExistence type="predicted"/>
<dbReference type="Proteomes" id="UP000035680">
    <property type="component" value="Unassembled WGS sequence"/>
</dbReference>
<dbReference type="Pfam" id="PF18253">
    <property type="entry name" value="HipN"/>
    <property type="match status" value="1"/>
</dbReference>
<dbReference type="WBParaSite" id="SVE_1936500.1">
    <property type="protein sequence ID" value="SVE_1936500.1"/>
    <property type="gene ID" value="SVE_1936500"/>
</dbReference>
<evidence type="ECO:0000313" key="3">
    <source>
        <dbReference type="WBParaSite" id="SVE_1936500.1"/>
    </source>
</evidence>
<name>A0A0K0G3Q8_STRVS</name>
<accession>A0A0K0G3Q8</accession>
<sequence length="148" mass="17557">MVLDFSTRLRDFTEVLMSDPHILMDRRLKFFKDFLIAMGVDETSFLLITNEEQEELDRNELFDALEACSYGNFFLRQGKFTDAIDAFTNASQLACNVRYFEEAKLNAFQQMTLEYTPSSIENINNVSLFLFFKIYHVKIYIYYQKNEK</sequence>
<dbReference type="Gene3D" id="6.10.250.3420">
    <property type="match status" value="1"/>
</dbReference>
<protein>
    <submittedName>
        <fullName evidence="3">HipN domain-containing protein</fullName>
    </submittedName>
</protein>
<evidence type="ECO:0000313" key="2">
    <source>
        <dbReference type="Proteomes" id="UP000035680"/>
    </source>
</evidence>
<dbReference type="AlphaFoldDB" id="A0A0K0G3Q8"/>